<proteinExistence type="predicted"/>
<organism evidence="2">
    <name type="scientific">Strombidium rassoulzadegani</name>
    <dbReference type="NCBI Taxonomy" id="1082188"/>
    <lineage>
        <taxon>Eukaryota</taxon>
        <taxon>Sar</taxon>
        <taxon>Alveolata</taxon>
        <taxon>Ciliophora</taxon>
        <taxon>Intramacronucleata</taxon>
        <taxon>Spirotrichea</taxon>
        <taxon>Oligotrichia</taxon>
        <taxon>Strombidiidae</taxon>
        <taxon>Strombidium</taxon>
    </lineage>
</organism>
<feature type="transmembrane region" description="Helical" evidence="1">
    <location>
        <begin position="101"/>
        <end position="118"/>
    </location>
</feature>
<accession>A0A7S3CJU1</accession>
<keyword evidence="1" id="KW-0472">Membrane</keyword>
<keyword evidence="1" id="KW-0812">Transmembrane</keyword>
<gene>
    <name evidence="2" type="ORF">SRAS04492_LOCUS1828</name>
</gene>
<evidence type="ECO:0000313" key="2">
    <source>
        <dbReference type="EMBL" id="CAE0230042.1"/>
    </source>
</evidence>
<evidence type="ECO:0000256" key="1">
    <source>
        <dbReference type="SAM" id="Phobius"/>
    </source>
</evidence>
<sequence>MSILLRAKLDAHYTEEFKHMYKHYGTVPPAELVAINLRMGFFRDYIVRRRPGDYQTTIERDWAFIAMREYRWDVTYLGAADALGAGLFLTILRQVQVKRFLIWPLFAAFPPVYLYSSYSRALFYNKKFFDMCNIGEQYELGRARNVILRYLNDLLHREDF</sequence>
<dbReference type="AlphaFoldDB" id="A0A7S3CJU1"/>
<dbReference type="EMBL" id="HBIA01003530">
    <property type="protein sequence ID" value="CAE0230042.1"/>
    <property type="molecule type" value="Transcribed_RNA"/>
</dbReference>
<feature type="transmembrane region" description="Helical" evidence="1">
    <location>
        <begin position="74"/>
        <end position="95"/>
    </location>
</feature>
<reference evidence="2" key="1">
    <citation type="submission" date="2021-01" db="EMBL/GenBank/DDBJ databases">
        <authorList>
            <person name="Corre E."/>
            <person name="Pelletier E."/>
            <person name="Niang G."/>
            <person name="Scheremetjew M."/>
            <person name="Finn R."/>
            <person name="Kale V."/>
            <person name="Holt S."/>
            <person name="Cochrane G."/>
            <person name="Meng A."/>
            <person name="Brown T."/>
            <person name="Cohen L."/>
        </authorList>
    </citation>
    <scope>NUCLEOTIDE SEQUENCE</scope>
    <source>
        <strain evidence="2">Ras09</strain>
    </source>
</reference>
<name>A0A7S3CJU1_9SPIT</name>
<keyword evidence="1" id="KW-1133">Transmembrane helix</keyword>
<protein>
    <submittedName>
        <fullName evidence="2">Uncharacterized protein</fullName>
    </submittedName>
</protein>